<protein>
    <submittedName>
        <fullName evidence="1">Uncharacterized protein</fullName>
    </submittedName>
</protein>
<organism evidence="1 2">
    <name type="scientific">Armillaria borealis</name>
    <dbReference type="NCBI Taxonomy" id="47425"/>
    <lineage>
        <taxon>Eukaryota</taxon>
        <taxon>Fungi</taxon>
        <taxon>Dikarya</taxon>
        <taxon>Basidiomycota</taxon>
        <taxon>Agaricomycotina</taxon>
        <taxon>Agaricomycetes</taxon>
        <taxon>Agaricomycetidae</taxon>
        <taxon>Agaricales</taxon>
        <taxon>Marasmiineae</taxon>
        <taxon>Physalacriaceae</taxon>
        <taxon>Armillaria</taxon>
    </lineage>
</organism>
<dbReference type="InterPro" id="IPR046521">
    <property type="entry name" value="DUF6698"/>
</dbReference>
<keyword evidence="2" id="KW-1185">Reference proteome</keyword>
<dbReference type="Proteomes" id="UP001175226">
    <property type="component" value="Unassembled WGS sequence"/>
</dbReference>
<reference evidence="1" key="1">
    <citation type="submission" date="2023-06" db="EMBL/GenBank/DDBJ databases">
        <authorList>
            <consortium name="Lawrence Berkeley National Laboratory"/>
            <person name="Ahrendt S."/>
            <person name="Sahu N."/>
            <person name="Indic B."/>
            <person name="Wong-Bajracharya J."/>
            <person name="Merenyi Z."/>
            <person name="Ke H.-M."/>
            <person name="Monk M."/>
            <person name="Kocsube S."/>
            <person name="Drula E."/>
            <person name="Lipzen A."/>
            <person name="Balint B."/>
            <person name="Henrissat B."/>
            <person name="Andreopoulos B."/>
            <person name="Martin F.M."/>
            <person name="Harder C.B."/>
            <person name="Rigling D."/>
            <person name="Ford K.L."/>
            <person name="Foster G.D."/>
            <person name="Pangilinan J."/>
            <person name="Papanicolaou A."/>
            <person name="Barry K."/>
            <person name="LaButti K."/>
            <person name="Viragh M."/>
            <person name="Koriabine M."/>
            <person name="Yan M."/>
            <person name="Riley R."/>
            <person name="Champramary S."/>
            <person name="Plett K.L."/>
            <person name="Tsai I.J."/>
            <person name="Slot J."/>
            <person name="Sipos G."/>
            <person name="Plett J."/>
            <person name="Nagy L.G."/>
            <person name="Grigoriev I.V."/>
        </authorList>
    </citation>
    <scope>NUCLEOTIDE SEQUENCE</scope>
    <source>
        <strain evidence="1">FPL87.14</strain>
    </source>
</reference>
<dbReference type="AlphaFoldDB" id="A0AA39MFW1"/>
<name>A0AA39MFW1_9AGAR</name>
<dbReference type="EMBL" id="JAUEPT010000102">
    <property type="protein sequence ID" value="KAK0432005.1"/>
    <property type="molecule type" value="Genomic_DNA"/>
</dbReference>
<comment type="caution">
    <text evidence="1">The sequence shown here is derived from an EMBL/GenBank/DDBJ whole genome shotgun (WGS) entry which is preliminary data.</text>
</comment>
<evidence type="ECO:0000313" key="2">
    <source>
        <dbReference type="Proteomes" id="UP001175226"/>
    </source>
</evidence>
<evidence type="ECO:0000313" key="1">
    <source>
        <dbReference type="EMBL" id="KAK0432005.1"/>
    </source>
</evidence>
<dbReference type="Pfam" id="PF20414">
    <property type="entry name" value="DUF6698"/>
    <property type="match status" value="1"/>
</dbReference>
<accession>A0AA39MFW1</accession>
<sequence>MTLRRAYIKDVCRALGHYFPCAIDPWVDVNNVIWAGLRLADEANKQNVVYKTDQIGVKVVIHKMHKGAKEAQATDTNKVWHEILTLILENPQTDTITMPKPITKISYSFNYIDTGHLLCPQIYLSNFNANPWFLQKLADGKVEVMASYWPSFLYCQKLHKLNNIESGLLRGYLLLWVFQHIFCSTGDLTKQGGMKCHNVAKINRMHKITGHHIAYAACQDSWTKHDGAFDMDTFYMAIIDLFEEYPDNKWATATLAWWNEYIQVFSDAEGHMITTAEKQTHPPDSSVAQMAAARAAHVKAHAEAAAADTNIELGHETDDM</sequence>
<proteinExistence type="predicted"/>
<gene>
    <name evidence="1" type="ORF">EV421DRAFT_1742615</name>
</gene>